<proteinExistence type="predicted"/>
<dbReference type="RefSeq" id="WP_012801799.1">
    <property type="nucleotide sequence ID" value="NC_013169.1"/>
</dbReference>
<dbReference type="STRING" id="478801.Ksed_03040"/>
<dbReference type="AlphaFoldDB" id="C7NJZ4"/>
<dbReference type="InterPro" id="IPR036388">
    <property type="entry name" value="WH-like_DNA-bd_sf"/>
</dbReference>
<organism evidence="2 3">
    <name type="scientific">Kytococcus sedentarius (strain ATCC 14392 / DSM 20547 / JCM 11482 / CCUG 33030 / NBRC 15357 / NCTC 11040 / CCM 314 / 541)</name>
    <name type="common">Micrococcus sedentarius</name>
    <dbReference type="NCBI Taxonomy" id="478801"/>
    <lineage>
        <taxon>Bacteria</taxon>
        <taxon>Bacillati</taxon>
        <taxon>Actinomycetota</taxon>
        <taxon>Actinomycetes</taxon>
        <taxon>Micrococcales</taxon>
        <taxon>Kytococcaceae</taxon>
        <taxon>Kytococcus</taxon>
    </lineage>
</organism>
<dbReference type="HOGENOM" id="CLU_2316627_0_0_11"/>
<dbReference type="Pfam" id="PF13601">
    <property type="entry name" value="HTH_34"/>
    <property type="match status" value="1"/>
</dbReference>
<dbReference type="InterPro" id="IPR027395">
    <property type="entry name" value="WH_DNA-bd_dom"/>
</dbReference>
<accession>C7NJZ4</accession>
<protein>
    <recommendedName>
        <fullName evidence="1">Winged helix DNA-binding domain-containing protein</fullName>
    </recommendedName>
</protein>
<dbReference type="eggNOG" id="COG1846">
    <property type="taxonomic scope" value="Bacteria"/>
</dbReference>
<name>C7NJZ4_KYTSD</name>
<dbReference type="Proteomes" id="UP000006666">
    <property type="component" value="Chromosome"/>
</dbReference>
<evidence type="ECO:0000313" key="2">
    <source>
        <dbReference type="EMBL" id="ACV05381.1"/>
    </source>
</evidence>
<gene>
    <name evidence="2" type="ordered locus">Ksed_03040</name>
</gene>
<feature type="domain" description="Winged helix DNA-binding" evidence="1">
    <location>
        <begin position="19"/>
        <end position="58"/>
    </location>
</feature>
<reference evidence="2 3" key="1">
    <citation type="journal article" date="2009" name="Stand. Genomic Sci.">
        <title>Complete genome sequence of Kytococcus sedentarius type strain (541).</title>
        <authorList>
            <person name="Sims D."/>
            <person name="Brettin T."/>
            <person name="Detter J.C."/>
            <person name="Han C."/>
            <person name="Lapidus A."/>
            <person name="Copeland A."/>
            <person name="Glavina Del Rio T."/>
            <person name="Nolan M."/>
            <person name="Chen F."/>
            <person name="Lucas S."/>
            <person name="Tice H."/>
            <person name="Cheng J.F."/>
            <person name="Bruce D."/>
            <person name="Goodwin L."/>
            <person name="Pitluck S."/>
            <person name="Ovchinnikova G."/>
            <person name="Pati A."/>
            <person name="Ivanova N."/>
            <person name="Mavrommatis K."/>
            <person name="Chen A."/>
            <person name="Palaniappan K."/>
            <person name="D'haeseleer P."/>
            <person name="Chain P."/>
            <person name="Bristow J."/>
            <person name="Eisen J.A."/>
            <person name="Markowitz V."/>
            <person name="Hugenholtz P."/>
            <person name="Schneider S."/>
            <person name="Goker M."/>
            <person name="Pukall R."/>
            <person name="Kyrpides N.C."/>
            <person name="Klenk H.P."/>
        </authorList>
    </citation>
    <scope>NUCLEOTIDE SEQUENCE [LARGE SCALE GENOMIC DNA]</scope>
    <source>
        <strain evidence="3">ATCC 14392 / DSM 20547 / JCM 11482 / CCUG 33030 / NBRC 15357 / NCTC 11040 / CCM 314 / 541</strain>
    </source>
</reference>
<dbReference type="KEGG" id="kse:Ksed_03040"/>
<dbReference type="EMBL" id="CP001686">
    <property type="protein sequence ID" value="ACV05381.1"/>
    <property type="molecule type" value="Genomic_DNA"/>
</dbReference>
<sequence length="99" mass="10412">MSTTHARHQLDEIIHAPTRFSIVAALASTDKAEFAAVRGAVEISDSTLSKQASALEQAHEARLAGDEFRLVHEGHAASVGGRIAGTRPRRRTGIVAGGS</sequence>
<dbReference type="Gene3D" id="1.10.10.10">
    <property type="entry name" value="Winged helix-like DNA-binding domain superfamily/Winged helix DNA-binding domain"/>
    <property type="match status" value="1"/>
</dbReference>
<keyword evidence="3" id="KW-1185">Reference proteome</keyword>
<evidence type="ECO:0000259" key="1">
    <source>
        <dbReference type="Pfam" id="PF13601"/>
    </source>
</evidence>
<evidence type="ECO:0000313" key="3">
    <source>
        <dbReference type="Proteomes" id="UP000006666"/>
    </source>
</evidence>